<sequence length="67" mass="7362">MEGLRGRTVSWTIRSRVRDTVRTTLSLAAAGEERSVCVRVCANAKKCKGADRWCTALGWPPSVQQGQ</sequence>
<evidence type="ECO:0000313" key="2">
    <source>
        <dbReference type="Proteomes" id="UP000766486"/>
    </source>
</evidence>
<keyword evidence="2" id="KW-1185">Reference proteome</keyword>
<proteinExistence type="predicted"/>
<dbReference type="Proteomes" id="UP000766486">
    <property type="component" value="Unassembled WGS sequence"/>
</dbReference>
<dbReference type="EMBL" id="CABFNS010001100">
    <property type="protein sequence ID" value="VUC38098.1"/>
    <property type="molecule type" value="Genomic_DNA"/>
</dbReference>
<accession>A0ABY6V6J1</accession>
<evidence type="ECO:0000313" key="1">
    <source>
        <dbReference type="EMBL" id="VUC38098.1"/>
    </source>
</evidence>
<reference evidence="1 2" key="1">
    <citation type="submission" date="2019-06" db="EMBL/GenBank/DDBJ databases">
        <authorList>
            <person name="Broberg M."/>
        </authorList>
    </citation>
    <scope>NUCLEOTIDE SEQUENCE [LARGE SCALE GENOMIC DNA]</scope>
</reference>
<organism evidence="1 2">
    <name type="scientific">Bionectria ochroleuca</name>
    <name type="common">Gliocladium roseum</name>
    <dbReference type="NCBI Taxonomy" id="29856"/>
    <lineage>
        <taxon>Eukaryota</taxon>
        <taxon>Fungi</taxon>
        <taxon>Dikarya</taxon>
        <taxon>Ascomycota</taxon>
        <taxon>Pezizomycotina</taxon>
        <taxon>Sordariomycetes</taxon>
        <taxon>Hypocreomycetidae</taxon>
        <taxon>Hypocreales</taxon>
        <taxon>Bionectriaceae</taxon>
        <taxon>Clonostachys</taxon>
    </lineage>
</organism>
<gene>
    <name evidence="1" type="ORF">CLO192961_LOCUS493809</name>
</gene>
<name>A0ABY6V6J1_BIOOC</name>
<protein>
    <submittedName>
        <fullName evidence="1">Uncharacterized protein</fullName>
    </submittedName>
</protein>
<comment type="caution">
    <text evidence="1">The sequence shown here is derived from an EMBL/GenBank/DDBJ whole genome shotgun (WGS) entry which is preliminary data.</text>
</comment>